<dbReference type="EMBL" id="JACCCO010000001">
    <property type="protein sequence ID" value="NYF38313.1"/>
    <property type="molecule type" value="Genomic_DNA"/>
</dbReference>
<dbReference type="InterPro" id="IPR000412">
    <property type="entry name" value="ABC_2_transport"/>
</dbReference>
<comment type="similarity">
    <text evidence="6">Belongs to the ABC-2 integral membrane protein family.</text>
</comment>
<evidence type="ECO:0000313" key="8">
    <source>
        <dbReference type="EMBL" id="NYF38313.1"/>
    </source>
</evidence>
<keyword evidence="6" id="KW-1003">Cell membrane</keyword>
<gene>
    <name evidence="8" type="ORF">HDA43_000472</name>
</gene>
<dbReference type="PANTHER" id="PTHR43229">
    <property type="entry name" value="NODULATION PROTEIN J"/>
    <property type="match status" value="1"/>
</dbReference>
<dbReference type="InterPro" id="IPR051784">
    <property type="entry name" value="Nod_factor_ABC_transporter"/>
</dbReference>
<feature type="transmembrane region" description="Helical" evidence="6">
    <location>
        <begin position="158"/>
        <end position="178"/>
    </location>
</feature>
<sequence length="243" mass="25639">MDVMRETWLVFRHNVRILLRQKVGILFGVMQPLLYLVLFGPLFATIGTWETLVPGLLVQVSLLSAGMAGFGIVFDLRAGVLERLRVTPAHRVALLLGRVLGSSLILLIQSVMLIALGYAFGLRAPLPGVLAGLAIMALLGVSLAALSNAIALTLDPDLFAPVVSTVVVPLILLSGAFLPMSMAPAWLDAVSRATPFRHVVEAVRDLFAGHYATVAVGVGVAVALALSAVCVAVGTRVFNRANA</sequence>
<evidence type="ECO:0000259" key="7">
    <source>
        <dbReference type="PROSITE" id="PS51012"/>
    </source>
</evidence>
<keyword evidence="3 6" id="KW-1133">Transmembrane helix</keyword>
<feature type="transmembrane region" description="Helical" evidence="6">
    <location>
        <begin position="23"/>
        <end position="44"/>
    </location>
</feature>
<name>A0A852UST5_9ACTN</name>
<reference evidence="8 9" key="1">
    <citation type="submission" date="2020-07" db="EMBL/GenBank/DDBJ databases">
        <title>Sequencing the genomes of 1000 actinobacteria strains.</title>
        <authorList>
            <person name="Klenk H.-P."/>
        </authorList>
    </citation>
    <scope>NUCLEOTIDE SEQUENCE [LARGE SCALE GENOMIC DNA]</scope>
    <source>
        <strain evidence="8 9">DSM 45763</strain>
    </source>
</reference>
<dbReference type="GO" id="GO:0140359">
    <property type="term" value="F:ABC-type transporter activity"/>
    <property type="evidence" value="ECO:0007669"/>
    <property type="project" value="InterPro"/>
</dbReference>
<dbReference type="Proteomes" id="UP000576393">
    <property type="component" value="Unassembled WGS sequence"/>
</dbReference>
<evidence type="ECO:0000256" key="4">
    <source>
        <dbReference type="ARBA" id="ARBA00023136"/>
    </source>
</evidence>
<dbReference type="RefSeq" id="WP_179818081.1">
    <property type="nucleotide sequence ID" value="NZ_JACCCO010000001.1"/>
</dbReference>
<dbReference type="PRINTS" id="PR00164">
    <property type="entry name" value="ABC2TRNSPORT"/>
</dbReference>
<protein>
    <recommendedName>
        <fullName evidence="6">Transport permease protein</fullName>
    </recommendedName>
</protein>
<dbReference type="AlphaFoldDB" id="A0A852UST5"/>
<dbReference type="InterPro" id="IPR013525">
    <property type="entry name" value="ABC2_TM"/>
</dbReference>
<keyword evidence="9" id="KW-1185">Reference proteome</keyword>
<keyword evidence="2 6" id="KW-0812">Transmembrane</keyword>
<feature type="domain" description="ABC transmembrane type-2" evidence="7">
    <location>
        <begin position="15"/>
        <end position="241"/>
    </location>
</feature>
<dbReference type="GO" id="GO:0046677">
    <property type="term" value="P:response to antibiotic"/>
    <property type="evidence" value="ECO:0007669"/>
    <property type="project" value="UniProtKB-KW"/>
</dbReference>
<feature type="transmembrane region" description="Helical" evidence="6">
    <location>
        <begin position="126"/>
        <end position="146"/>
    </location>
</feature>
<dbReference type="PIRSF" id="PIRSF006648">
    <property type="entry name" value="DrrB"/>
    <property type="match status" value="1"/>
</dbReference>
<evidence type="ECO:0000256" key="3">
    <source>
        <dbReference type="ARBA" id="ARBA00022989"/>
    </source>
</evidence>
<evidence type="ECO:0000256" key="1">
    <source>
        <dbReference type="ARBA" id="ARBA00004141"/>
    </source>
</evidence>
<evidence type="ECO:0000256" key="6">
    <source>
        <dbReference type="RuleBase" id="RU361157"/>
    </source>
</evidence>
<feature type="transmembrane region" description="Helical" evidence="6">
    <location>
        <begin position="56"/>
        <end position="74"/>
    </location>
</feature>
<dbReference type="PROSITE" id="PS51012">
    <property type="entry name" value="ABC_TM2"/>
    <property type="match status" value="1"/>
</dbReference>
<comment type="caution">
    <text evidence="8">The sequence shown here is derived from an EMBL/GenBank/DDBJ whole genome shotgun (WGS) entry which is preliminary data.</text>
</comment>
<feature type="transmembrane region" description="Helical" evidence="6">
    <location>
        <begin position="211"/>
        <end position="234"/>
    </location>
</feature>
<keyword evidence="5" id="KW-0046">Antibiotic resistance</keyword>
<evidence type="ECO:0000256" key="5">
    <source>
        <dbReference type="ARBA" id="ARBA00023251"/>
    </source>
</evidence>
<dbReference type="InterPro" id="IPR047817">
    <property type="entry name" value="ABC2_TM_bact-type"/>
</dbReference>
<dbReference type="Pfam" id="PF01061">
    <property type="entry name" value="ABC2_membrane"/>
    <property type="match status" value="1"/>
</dbReference>
<accession>A0A852UST5</accession>
<dbReference type="PANTHER" id="PTHR43229:SF2">
    <property type="entry name" value="NODULATION PROTEIN J"/>
    <property type="match status" value="1"/>
</dbReference>
<feature type="transmembrane region" description="Helical" evidence="6">
    <location>
        <begin position="95"/>
        <end position="120"/>
    </location>
</feature>
<proteinExistence type="inferred from homology"/>
<evidence type="ECO:0000256" key="2">
    <source>
        <dbReference type="ARBA" id="ARBA00022692"/>
    </source>
</evidence>
<organism evidence="8 9">
    <name type="scientific">Streptosporangium sandarakinum</name>
    <dbReference type="NCBI Taxonomy" id="1260955"/>
    <lineage>
        <taxon>Bacteria</taxon>
        <taxon>Bacillati</taxon>
        <taxon>Actinomycetota</taxon>
        <taxon>Actinomycetes</taxon>
        <taxon>Streptosporangiales</taxon>
        <taxon>Streptosporangiaceae</taxon>
        <taxon>Streptosporangium</taxon>
    </lineage>
</organism>
<keyword evidence="4 6" id="KW-0472">Membrane</keyword>
<evidence type="ECO:0000313" key="9">
    <source>
        <dbReference type="Proteomes" id="UP000576393"/>
    </source>
</evidence>
<keyword evidence="6" id="KW-0813">Transport</keyword>
<dbReference type="GO" id="GO:0043190">
    <property type="term" value="C:ATP-binding cassette (ABC) transporter complex"/>
    <property type="evidence" value="ECO:0007669"/>
    <property type="project" value="InterPro"/>
</dbReference>
<comment type="subcellular location">
    <subcellularLocation>
        <location evidence="6">Cell membrane</location>
        <topology evidence="6">Multi-pass membrane protein</topology>
    </subcellularLocation>
    <subcellularLocation>
        <location evidence="1">Membrane</location>
        <topology evidence="1">Multi-pass membrane protein</topology>
    </subcellularLocation>
</comment>